<dbReference type="AlphaFoldDB" id="A0A6L7GX50"/>
<keyword evidence="4" id="KW-1185">Reference proteome</keyword>
<dbReference type="EMBL" id="WMBR01000006">
    <property type="protein sequence ID" value="MXP23611.1"/>
    <property type="molecule type" value="Genomic_DNA"/>
</dbReference>
<feature type="region of interest" description="Disordered" evidence="1">
    <location>
        <begin position="203"/>
        <end position="233"/>
    </location>
</feature>
<dbReference type="SUPFAM" id="SSF53067">
    <property type="entry name" value="Actin-like ATPase domain"/>
    <property type="match status" value="1"/>
</dbReference>
<dbReference type="InterPro" id="IPR043129">
    <property type="entry name" value="ATPase_NBD"/>
</dbReference>
<sequence length="488" mass="50743">MTDDSTDGDRSVDATTDFDERPLAPSLLGAIAARHAARGIPADRPFLVLDVRPGGLRVGLADPRLESVTGDRVAPGIRPAVLDQLLADHLVRTGRIAEPTSDEWTAEVLDLAERARVRLSTSDATFIMGREHVRFVRVARRDLDEAAESLTDQVAGLCDEVARTATEPVTSVVLVAGHQLWPGLPTALAARVSMPVLGIGSDDDTPHDALPTAPAGPEVGGSVPPAVTETPRANSMTSAFRDTGRDAEPVAVVPVAQPSQSGDFPAAWIDDVTTPITEPIAVVTAAQDRAGAPADDPGAPVVHPHSANVEAATAAVDDPYLLDAPVTPVDPAPRTVVDAGPPPPPSGYDPREWAFEPTGAERPVSVRQARPRIPKRLFAGVGAAGVVAVIAVTVAVAVTGAEPQDRSAASPAATQTVVDGPPPDYADPADVVDAGVAAARYTPPPPPPPTTTSEPTQQQQNQPRPRPRPRQRVIPNPIPGLPPIILPG</sequence>
<feature type="compositionally biased region" description="Low complexity" evidence="1">
    <location>
        <begin position="451"/>
        <end position="463"/>
    </location>
</feature>
<proteinExistence type="predicted"/>
<keyword evidence="2" id="KW-0472">Membrane</keyword>
<feature type="compositionally biased region" description="Pro residues" evidence="1">
    <location>
        <begin position="476"/>
        <end position="488"/>
    </location>
</feature>
<keyword evidence="2" id="KW-0812">Transmembrane</keyword>
<dbReference type="RefSeq" id="WP_160903808.1">
    <property type="nucleotide sequence ID" value="NZ_CP102850.1"/>
</dbReference>
<evidence type="ECO:0000313" key="3">
    <source>
        <dbReference type="EMBL" id="MXP23611.1"/>
    </source>
</evidence>
<reference evidence="3 4" key="1">
    <citation type="submission" date="2019-11" db="EMBL/GenBank/DDBJ databases">
        <title>Gordonia sp. nov., a novel actinobacterium isolated from mangrove soil in Hainan.</title>
        <authorList>
            <person name="Huang X."/>
            <person name="Xie Y."/>
            <person name="Chu X."/>
            <person name="Xiao K."/>
        </authorList>
    </citation>
    <scope>NUCLEOTIDE SEQUENCE [LARGE SCALE GENOMIC DNA]</scope>
    <source>
        <strain evidence="3 4">HNM0687</strain>
    </source>
</reference>
<evidence type="ECO:0000256" key="1">
    <source>
        <dbReference type="SAM" id="MobiDB-lite"/>
    </source>
</evidence>
<protein>
    <submittedName>
        <fullName evidence="3">Uncharacterized protein</fullName>
    </submittedName>
</protein>
<feature type="region of interest" description="Disordered" evidence="1">
    <location>
        <begin position="328"/>
        <end position="348"/>
    </location>
</feature>
<gene>
    <name evidence="3" type="ORF">GIY30_19920</name>
</gene>
<feature type="region of interest" description="Disordered" evidence="1">
    <location>
        <begin position="402"/>
        <end position="488"/>
    </location>
</feature>
<name>A0A6L7GX50_9ACTN</name>
<dbReference type="Gene3D" id="3.90.640.10">
    <property type="entry name" value="Actin, Chain A, domain 4"/>
    <property type="match status" value="1"/>
</dbReference>
<evidence type="ECO:0000313" key="4">
    <source>
        <dbReference type="Proteomes" id="UP000475545"/>
    </source>
</evidence>
<organism evidence="3 4">
    <name type="scientific">Gordonia mangrovi</name>
    <dbReference type="NCBI Taxonomy" id="2665643"/>
    <lineage>
        <taxon>Bacteria</taxon>
        <taxon>Bacillati</taxon>
        <taxon>Actinomycetota</taxon>
        <taxon>Actinomycetes</taxon>
        <taxon>Mycobacteriales</taxon>
        <taxon>Gordoniaceae</taxon>
        <taxon>Gordonia</taxon>
    </lineage>
</organism>
<comment type="caution">
    <text evidence="3">The sequence shown here is derived from an EMBL/GenBank/DDBJ whole genome shotgun (WGS) entry which is preliminary data.</text>
</comment>
<accession>A0A6L7GX50</accession>
<dbReference type="Gene3D" id="3.30.420.40">
    <property type="match status" value="1"/>
</dbReference>
<feature type="compositionally biased region" description="Low complexity" evidence="1">
    <location>
        <begin position="426"/>
        <end position="439"/>
    </location>
</feature>
<keyword evidence="2" id="KW-1133">Transmembrane helix</keyword>
<feature type="transmembrane region" description="Helical" evidence="2">
    <location>
        <begin position="377"/>
        <end position="398"/>
    </location>
</feature>
<evidence type="ECO:0000256" key="2">
    <source>
        <dbReference type="SAM" id="Phobius"/>
    </source>
</evidence>
<dbReference type="Proteomes" id="UP000475545">
    <property type="component" value="Unassembled WGS sequence"/>
</dbReference>